<evidence type="ECO:0000259" key="2">
    <source>
        <dbReference type="Pfam" id="PF01593"/>
    </source>
</evidence>
<feature type="transmembrane region" description="Helical" evidence="1">
    <location>
        <begin position="541"/>
        <end position="559"/>
    </location>
</feature>
<dbReference type="GO" id="GO:0016491">
    <property type="term" value="F:oxidoreductase activity"/>
    <property type="evidence" value="ECO:0007669"/>
    <property type="project" value="InterPro"/>
</dbReference>
<proteinExistence type="predicted"/>
<dbReference type="InterPro" id="IPR036188">
    <property type="entry name" value="FAD/NAD-bd_sf"/>
</dbReference>
<dbReference type="PANTHER" id="PTHR42923">
    <property type="entry name" value="PROTOPORPHYRINOGEN OXIDASE"/>
    <property type="match status" value="1"/>
</dbReference>
<keyword evidence="1" id="KW-0472">Membrane</keyword>
<dbReference type="SUPFAM" id="SSF51905">
    <property type="entry name" value="FAD/NAD(P)-binding domain"/>
    <property type="match status" value="1"/>
</dbReference>
<dbReference type="Pfam" id="PF13450">
    <property type="entry name" value="NAD_binding_8"/>
    <property type="match status" value="1"/>
</dbReference>
<dbReference type="InterPro" id="IPR050464">
    <property type="entry name" value="Zeta_carotene_desat/Oxidored"/>
</dbReference>
<keyword evidence="1" id="KW-0812">Transmembrane</keyword>
<feature type="domain" description="Amine oxidase" evidence="2">
    <location>
        <begin position="449"/>
        <end position="493"/>
    </location>
</feature>
<organism evidence="3">
    <name type="scientific">viral metagenome</name>
    <dbReference type="NCBI Taxonomy" id="1070528"/>
    <lineage>
        <taxon>unclassified sequences</taxon>
        <taxon>metagenomes</taxon>
        <taxon>organismal metagenomes</taxon>
    </lineage>
</organism>
<dbReference type="Pfam" id="PF01593">
    <property type="entry name" value="Amino_oxidase"/>
    <property type="match status" value="1"/>
</dbReference>
<protein>
    <recommendedName>
        <fullName evidence="2">Amine oxidase domain-containing protein</fullName>
    </recommendedName>
</protein>
<dbReference type="Gene3D" id="3.50.50.60">
    <property type="entry name" value="FAD/NAD(P)-binding domain"/>
    <property type="match status" value="1"/>
</dbReference>
<dbReference type="PRINTS" id="PR00419">
    <property type="entry name" value="ADXRDTASE"/>
</dbReference>
<sequence>MDTMRVIILGGGIAGLTAAHILIHKGFDVTIFERNDIVGGLARSSAGNDCPSEYSWRVFSGSQKTGGGYYNNLINLLQQIPDGDKSVFNNLVPILRGKSTGCDKDMPLGLDFSTISWKDRLTLINILLQGFTSCNERNVEELSCINWSEYLATHNIDEQTYKMVVRCLGPFLGFDNDKASIYDVNNAAEILFNTNYNPFYPHGDAYVTNAPTNIAWFDPWVKYLRKMGVRIHTLATVTDINMIDNEIESVNVIINRERKTYYADYFISALPVESILHLAKKNAELWNSDQMIRNLEPLHKLSRQIQCSIQFYFDKRSFFQRQYSLAYLPNCVWGIIIEPEGTVWQDTFDLEKYCGSDIRDVWSLGICVSDLNGILFNKPFTECNATEIALEVWYQVQQEPNFGVNVCVEDGSDFKDLFPVYYKLWDSFQFKDGKMDTWEPKFANNTCTKKLRPKTKTNIPNFYFSGAFCDTSVSIYCMEGATESGISAANEILKSEGISYAPIIKTDRAMPYIFAIPRAIDYAMFKLKIPPLNKLVNGQTWIILLLFVIIIMLIIWYVVNKN</sequence>
<name>A0A6C0C9T7_9ZZZZ</name>
<keyword evidence="1" id="KW-1133">Transmembrane helix</keyword>
<accession>A0A6C0C9T7</accession>
<evidence type="ECO:0000313" key="3">
    <source>
        <dbReference type="EMBL" id="QHT00429.1"/>
    </source>
</evidence>
<evidence type="ECO:0000256" key="1">
    <source>
        <dbReference type="SAM" id="Phobius"/>
    </source>
</evidence>
<dbReference type="AlphaFoldDB" id="A0A6C0C9T7"/>
<reference evidence="3" key="1">
    <citation type="journal article" date="2020" name="Nature">
        <title>Giant virus diversity and host interactions through global metagenomics.</title>
        <authorList>
            <person name="Schulz F."/>
            <person name="Roux S."/>
            <person name="Paez-Espino D."/>
            <person name="Jungbluth S."/>
            <person name="Walsh D.A."/>
            <person name="Denef V.J."/>
            <person name="McMahon K.D."/>
            <person name="Konstantinidis K.T."/>
            <person name="Eloe-Fadrosh E.A."/>
            <person name="Kyrpides N.C."/>
            <person name="Woyke T."/>
        </authorList>
    </citation>
    <scope>NUCLEOTIDE SEQUENCE</scope>
    <source>
        <strain evidence="3">GVMAG-M-3300020192-26</strain>
    </source>
</reference>
<dbReference type="InterPro" id="IPR002937">
    <property type="entry name" value="Amino_oxidase"/>
</dbReference>
<dbReference type="EMBL" id="MN739355">
    <property type="protein sequence ID" value="QHT00429.1"/>
    <property type="molecule type" value="Genomic_DNA"/>
</dbReference>
<dbReference type="PANTHER" id="PTHR42923:SF46">
    <property type="entry name" value="AMINE OXIDASE"/>
    <property type="match status" value="1"/>
</dbReference>